<evidence type="ECO:0000313" key="2">
    <source>
        <dbReference type="Proteomes" id="UP000266861"/>
    </source>
</evidence>
<keyword evidence="2" id="KW-1185">Reference proteome</keyword>
<accession>A0A397I0K7</accession>
<protein>
    <submittedName>
        <fullName evidence="1">Uncharacterized protein</fullName>
    </submittedName>
</protein>
<dbReference type="AlphaFoldDB" id="A0A397I0K7"/>
<gene>
    <name evidence="1" type="ORF">Glove_290g9</name>
</gene>
<sequence>MEYDFEYEIQVFVPYPFKDPKMDLVKIKIQIAPPILKSENFSIIPSSSAVIDLHCCYRRQLDCFCLRLIVDSEYSDCSDTHLEIICVQRVDILIDTL</sequence>
<organism evidence="1 2">
    <name type="scientific">Diversispora epigaea</name>
    <dbReference type="NCBI Taxonomy" id="1348612"/>
    <lineage>
        <taxon>Eukaryota</taxon>
        <taxon>Fungi</taxon>
        <taxon>Fungi incertae sedis</taxon>
        <taxon>Mucoromycota</taxon>
        <taxon>Glomeromycotina</taxon>
        <taxon>Glomeromycetes</taxon>
        <taxon>Diversisporales</taxon>
        <taxon>Diversisporaceae</taxon>
        <taxon>Diversispora</taxon>
    </lineage>
</organism>
<comment type="caution">
    <text evidence="1">The sequence shown here is derived from an EMBL/GenBank/DDBJ whole genome shotgun (WGS) entry which is preliminary data.</text>
</comment>
<dbReference type="Proteomes" id="UP000266861">
    <property type="component" value="Unassembled WGS sequence"/>
</dbReference>
<name>A0A397I0K7_9GLOM</name>
<dbReference type="EMBL" id="PQFF01000264">
    <property type="protein sequence ID" value="RHZ69129.1"/>
    <property type="molecule type" value="Genomic_DNA"/>
</dbReference>
<proteinExistence type="predicted"/>
<evidence type="ECO:0000313" key="1">
    <source>
        <dbReference type="EMBL" id="RHZ69129.1"/>
    </source>
</evidence>
<reference evidence="1 2" key="1">
    <citation type="submission" date="2018-08" db="EMBL/GenBank/DDBJ databases">
        <title>Genome and evolution of the arbuscular mycorrhizal fungus Diversispora epigaea (formerly Glomus versiforme) and its bacterial endosymbionts.</title>
        <authorList>
            <person name="Sun X."/>
            <person name="Fei Z."/>
            <person name="Harrison M."/>
        </authorList>
    </citation>
    <scope>NUCLEOTIDE SEQUENCE [LARGE SCALE GENOMIC DNA]</scope>
    <source>
        <strain evidence="1 2">IT104</strain>
    </source>
</reference>